<feature type="domain" description="GGDEF" evidence="1">
    <location>
        <begin position="81"/>
        <end position="211"/>
    </location>
</feature>
<proteinExistence type="predicted"/>
<dbReference type="Proteomes" id="UP000179227">
    <property type="component" value="Unassembled WGS sequence"/>
</dbReference>
<name>A0A1F5I332_9BACT</name>
<organism evidence="2 3">
    <name type="scientific">Candidatus Curtissbacteria bacterium RIFCSPLOWO2_01_FULL_42_26</name>
    <dbReference type="NCBI Taxonomy" id="1797729"/>
    <lineage>
        <taxon>Bacteria</taxon>
        <taxon>Candidatus Curtissiibacteriota</taxon>
    </lineage>
</organism>
<dbReference type="CDD" id="cd01949">
    <property type="entry name" value="GGDEF"/>
    <property type="match status" value="1"/>
</dbReference>
<dbReference type="STRING" id="1797729.A3A60_02485"/>
<dbReference type="PANTHER" id="PTHR45138:SF9">
    <property type="entry name" value="DIGUANYLATE CYCLASE DGCM-RELATED"/>
    <property type="match status" value="1"/>
</dbReference>
<evidence type="ECO:0000313" key="2">
    <source>
        <dbReference type="EMBL" id="OGE10824.1"/>
    </source>
</evidence>
<dbReference type="Gene3D" id="3.30.70.270">
    <property type="match status" value="1"/>
</dbReference>
<dbReference type="InterPro" id="IPR029787">
    <property type="entry name" value="Nucleotide_cyclase"/>
</dbReference>
<dbReference type="SMART" id="SM00267">
    <property type="entry name" value="GGDEF"/>
    <property type="match status" value="1"/>
</dbReference>
<reference evidence="2 3" key="1">
    <citation type="journal article" date="2016" name="Nat. Commun.">
        <title>Thousands of microbial genomes shed light on interconnected biogeochemical processes in an aquifer system.</title>
        <authorList>
            <person name="Anantharaman K."/>
            <person name="Brown C.T."/>
            <person name="Hug L.A."/>
            <person name="Sharon I."/>
            <person name="Castelle C.J."/>
            <person name="Probst A.J."/>
            <person name="Thomas B.C."/>
            <person name="Singh A."/>
            <person name="Wilkins M.J."/>
            <person name="Karaoz U."/>
            <person name="Brodie E.L."/>
            <person name="Williams K.H."/>
            <person name="Hubbard S.S."/>
            <person name="Banfield J.F."/>
        </authorList>
    </citation>
    <scope>NUCLEOTIDE SEQUENCE [LARGE SCALE GENOMIC DNA]</scope>
</reference>
<gene>
    <name evidence="2" type="ORF">A3A60_02485</name>
</gene>
<sequence>MEELPSERGRIGSPNRDQYWISQIEEDQKTLPEKEQAQKWGRKIASLERQRFIDPLTGIWTLRGIQYQLGHELNLARKYKFPVSVMMFDLDGFKQINDSLGHDAGNRAIKAMALFLKEATEETGIIARYGGDEFVLVCPNIDIDGAKIIADKIRFNLKQHMKRNKFNVTSSVGLTTLRPDNRNVPRLINEADHALKAAKEAGKDTVMIYDQQQMEPEAA</sequence>
<evidence type="ECO:0000313" key="3">
    <source>
        <dbReference type="Proteomes" id="UP000179227"/>
    </source>
</evidence>
<dbReference type="SUPFAM" id="SSF55073">
    <property type="entry name" value="Nucleotide cyclase"/>
    <property type="match status" value="1"/>
</dbReference>
<dbReference type="InterPro" id="IPR050469">
    <property type="entry name" value="Diguanylate_Cyclase"/>
</dbReference>
<dbReference type="Pfam" id="PF00990">
    <property type="entry name" value="GGDEF"/>
    <property type="match status" value="1"/>
</dbReference>
<protein>
    <recommendedName>
        <fullName evidence="1">GGDEF domain-containing protein</fullName>
    </recommendedName>
</protein>
<dbReference type="FunFam" id="3.30.70.270:FF:000001">
    <property type="entry name" value="Diguanylate cyclase domain protein"/>
    <property type="match status" value="1"/>
</dbReference>
<dbReference type="EMBL" id="MFBS01000006">
    <property type="protein sequence ID" value="OGE10824.1"/>
    <property type="molecule type" value="Genomic_DNA"/>
</dbReference>
<dbReference type="InterPro" id="IPR043128">
    <property type="entry name" value="Rev_trsase/Diguanyl_cyclase"/>
</dbReference>
<accession>A0A1F5I332</accession>
<dbReference type="GO" id="GO:0043709">
    <property type="term" value="P:cell adhesion involved in single-species biofilm formation"/>
    <property type="evidence" value="ECO:0007669"/>
    <property type="project" value="TreeGrafter"/>
</dbReference>
<dbReference type="InterPro" id="IPR000160">
    <property type="entry name" value="GGDEF_dom"/>
</dbReference>
<dbReference type="AlphaFoldDB" id="A0A1F5I332"/>
<dbReference type="GO" id="GO:1902201">
    <property type="term" value="P:negative regulation of bacterial-type flagellum-dependent cell motility"/>
    <property type="evidence" value="ECO:0007669"/>
    <property type="project" value="TreeGrafter"/>
</dbReference>
<evidence type="ECO:0000259" key="1">
    <source>
        <dbReference type="PROSITE" id="PS50887"/>
    </source>
</evidence>
<comment type="caution">
    <text evidence="2">The sequence shown here is derived from an EMBL/GenBank/DDBJ whole genome shotgun (WGS) entry which is preliminary data.</text>
</comment>
<dbReference type="PROSITE" id="PS50887">
    <property type="entry name" value="GGDEF"/>
    <property type="match status" value="1"/>
</dbReference>
<dbReference type="GO" id="GO:0005886">
    <property type="term" value="C:plasma membrane"/>
    <property type="evidence" value="ECO:0007669"/>
    <property type="project" value="TreeGrafter"/>
</dbReference>
<dbReference type="GO" id="GO:0052621">
    <property type="term" value="F:diguanylate cyclase activity"/>
    <property type="evidence" value="ECO:0007669"/>
    <property type="project" value="TreeGrafter"/>
</dbReference>
<dbReference type="PANTHER" id="PTHR45138">
    <property type="entry name" value="REGULATORY COMPONENTS OF SENSORY TRANSDUCTION SYSTEM"/>
    <property type="match status" value="1"/>
</dbReference>
<dbReference type="NCBIfam" id="TIGR00254">
    <property type="entry name" value="GGDEF"/>
    <property type="match status" value="1"/>
</dbReference>